<keyword evidence="1" id="KW-0472">Membrane</keyword>
<dbReference type="PANTHER" id="PTHR38588:SF1">
    <property type="entry name" value="BLL0334 PROTEIN"/>
    <property type="match status" value="1"/>
</dbReference>
<evidence type="ECO:0000313" key="2">
    <source>
        <dbReference type="EMBL" id="MBA8802426.1"/>
    </source>
</evidence>
<dbReference type="InterPro" id="IPR010419">
    <property type="entry name" value="CO_DH_gsu"/>
</dbReference>
<organism evidence="2 3">
    <name type="scientific">Nocardioides ginsengisegetis</name>
    <dbReference type="NCBI Taxonomy" id="661491"/>
    <lineage>
        <taxon>Bacteria</taxon>
        <taxon>Bacillati</taxon>
        <taxon>Actinomycetota</taxon>
        <taxon>Actinomycetes</taxon>
        <taxon>Propionibacteriales</taxon>
        <taxon>Nocardioidaceae</taxon>
        <taxon>Nocardioides</taxon>
    </lineage>
</organism>
<gene>
    <name evidence="2" type="ORF">FB382_000717</name>
</gene>
<evidence type="ECO:0000256" key="1">
    <source>
        <dbReference type="SAM" id="Phobius"/>
    </source>
</evidence>
<proteinExistence type="predicted"/>
<dbReference type="PANTHER" id="PTHR38588">
    <property type="entry name" value="BLL0334 PROTEIN"/>
    <property type="match status" value="1"/>
</dbReference>
<dbReference type="CDD" id="cd05018">
    <property type="entry name" value="CoxG"/>
    <property type="match status" value="1"/>
</dbReference>
<keyword evidence="1" id="KW-0812">Transmembrane</keyword>
<dbReference type="SUPFAM" id="SSF55961">
    <property type="entry name" value="Bet v1-like"/>
    <property type="match status" value="1"/>
</dbReference>
<evidence type="ECO:0000313" key="3">
    <source>
        <dbReference type="Proteomes" id="UP000580910"/>
    </source>
</evidence>
<protein>
    <recommendedName>
        <fullName evidence="4">Carbon monoxide dehydrogenase subunit G</fullName>
    </recommendedName>
</protein>
<evidence type="ECO:0008006" key="4">
    <source>
        <dbReference type="Google" id="ProtNLM"/>
    </source>
</evidence>
<sequence length="210" mass="21162">MKIAGANTLPFPVAQVWDSILDPRVLVATIPGCERLETTGDHAYAMTVTAGVAAIKGTYAGSCALSDLHEHESLVMHLQGAGAPGTIDATVDVRFSELEPGVTQIAYEADAVVGGMVGGVGQRMLTSVSKRMAGEFFGNVGKEIASPGATVAAPVETTTAASGAPVFTAPAKAAGAGISSQDDFVKGIVVGAGLVLLGVVVGGIFGRRRP</sequence>
<dbReference type="Proteomes" id="UP000580910">
    <property type="component" value="Unassembled WGS sequence"/>
</dbReference>
<name>A0A7W3IXI4_9ACTN</name>
<reference evidence="2 3" key="1">
    <citation type="submission" date="2020-07" db="EMBL/GenBank/DDBJ databases">
        <title>Sequencing the genomes of 1000 actinobacteria strains.</title>
        <authorList>
            <person name="Klenk H.-P."/>
        </authorList>
    </citation>
    <scope>NUCLEOTIDE SEQUENCE [LARGE SCALE GENOMIC DNA]</scope>
    <source>
        <strain evidence="2 3">DSM 21349</strain>
    </source>
</reference>
<dbReference type="EMBL" id="JACGXA010000001">
    <property type="protein sequence ID" value="MBA8802426.1"/>
    <property type="molecule type" value="Genomic_DNA"/>
</dbReference>
<accession>A0A7W3IXI4</accession>
<dbReference type="AlphaFoldDB" id="A0A7W3IXI4"/>
<dbReference type="Pfam" id="PF06240">
    <property type="entry name" value="COXG"/>
    <property type="match status" value="1"/>
</dbReference>
<feature type="transmembrane region" description="Helical" evidence="1">
    <location>
        <begin position="184"/>
        <end position="205"/>
    </location>
</feature>
<keyword evidence="3" id="KW-1185">Reference proteome</keyword>
<dbReference type="InterPro" id="IPR023393">
    <property type="entry name" value="START-like_dom_sf"/>
</dbReference>
<comment type="caution">
    <text evidence="2">The sequence shown here is derived from an EMBL/GenBank/DDBJ whole genome shotgun (WGS) entry which is preliminary data.</text>
</comment>
<dbReference type="RefSeq" id="WP_182536877.1">
    <property type="nucleotide sequence ID" value="NZ_JACGXA010000001.1"/>
</dbReference>
<keyword evidence="1" id="KW-1133">Transmembrane helix</keyword>
<dbReference type="Gene3D" id="3.30.530.20">
    <property type="match status" value="1"/>
</dbReference>